<sequence length="144" mass="16646">MPYCTVKLGLNSQNWIKEDWRRVLWTINPLSAPIIMEKLVFGVINMSFMIQIAHKQPLKWPNVWACVSGLNLNHSVRTPSRINGEKDNAQIHKRKFVKELKDYLGIVTMEWPPQLSDLSSIESTEADLEEAVFSAWNTITFFTL</sequence>
<organism evidence="1 2">
    <name type="scientific">Ambispora gerdemannii</name>
    <dbReference type="NCBI Taxonomy" id="144530"/>
    <lineage>
        <taxon>Eukaryota</taxon>
        <taxon>Fungi</taxon>
        <taxon>Fungi incertae sedis</taxon>
        <taxon>Mucoromycota</taxon>
        <taxon>Glomeromycotina</taxon>
        <taxon>Glomeromycetes</taxon>
        <taxon>Archaeosporales</taxon>
        <taxon>Ambisporaceae</taxon>
        <taxon>Ambispora</taxon>
    </lineage>
</organism>
<dbReference type="AlphaFoldDB" id="A0A9N9BS87"/>
<dbReference type="GO" id="GO:0003676">
    <property type="term" value="F:nucleic acid binding"/>
    <property type="evidence" value="ECO:0007669"/>
    <property type="project" value="InterPro"/>
</dbReference>
<reference evidence="1" key="1">
    <citation type="submission" date="2021-06" db="EMBL/GenBank/DDBJ databases">
        <authorList>
            <person name="Kallberg Y."/>
            <person name="Tangrot J."/>
            <person name="Rosling A."/>
        </authorList>
    </citation>
    <scope>NUCLEOTIDE SEQUENCE</scope>
    <source>
        <strain evidence="1">MT106</strain>
    </source>
</reference>
<evidence type="ECO:0000313" key="2">
    <source>
        <dbReference type="Proteomes" id="UP000789831"/>
    </source>
</evidence>
<accession>A0A9N9BS87</accession>
<protein>
    <submittedName>
        <fullName evidence="1">8856_t:CDS:1</fullName>
    </submittedName>
</protein>
<dbReference type="Gene3D" id="3.30.420.10">
    <property type="entry name" value="Ribonuclease H-like superfamily/Ribonuclease H"/>
    <property type="match status" value="1"/>
</dbReference>
<dbReference type="InterPro" id="IPR036397">
    <property type="entry name" value="RNaseH_sf"/>
</dbReference>
<gene>
    <name evidence="1" type="ORF">AGERDE_LOCUS7758</name>
</gene>
<dbReference type="Proteomes" id="UP000789831">
    <property type="component" value="Unassembled WGS sequence"/>
</dbReference>
<proteinExistence type="predicted"/>
<dbReference type="OrthoDB" id="2417635at2759"/>
<name>A0A9N9BS87_9GLOM</name>
<dbReference type="EMBL" id="CAJVPL010001488">
    <property type="protein sequence ID" value="CAG8573513.1"/>
    <property type="molecule type" value="Genomic_DNA"/>
</dbReference>
<comment type="caution">
    <text evidence="1">The sequence shown here is derived from an EMBL/GenBank/DDBJ whole genome shotgun (WGS) entry which is preliminary data.</text>
</comment>
<keyword evidence="2" id="KW-1185">Reference proteome</keyword>
<evidence type="ECO:0000313" key="1">
    <source>
        <dbReference type="EMBL" id="CAG8573513.1"/>
    </source>
</evidence>